<dbReference type="InterPro" id="IPR003718">
    <property type="entry name" value="OsmC/Ohr_fam"/>
</dbReference>
<dbReference type="HOGENOM" id="CLU_100275_2_1_9"/>
<dbReference type="AlphaFoldDB" id="D6XX73"/>
<dbReference type="PANTHER" id="PTHR35368">
    <property type="entry name" value="HYDROPEROXIDE REDUCTASE"/>
    <property type="match status" value="1"/>
</dbReference>
<dbReference type="InterPro" id="IPR052924">
    <property type="entry name" value="OsmC/Ohr_hydroprdx_reductase"/>
</dbReference>
<dbReference type="KEGG" id="bse:Bsel_0390"/>
<dbReference type="EMBL" id="CP001791">
    <property type="protein sequence ID" value="ADH97930.1"/>
    <property type="molecule type" value="Genomic_DNA"/>
</dbReference>
<dbReference type="Pfam" id="PF02566">
    <property type="entry name" value="OsmC"/>
    <property type="match status" value="1"/>
</dbReference>
<gene>
    <name evidence="1" type="ordered locus">Bsel_0390</name>
</gene>
<organism evidence="1 2">
    <name type="scientific">Bacillus selenitireducens (strain ATCC 700615 / DSM 15326 / MLS10)</name>
    <dbReference type="NCBI Taxonomy" id="439292"/>
    <lineage>
        <taxon>Bacteria</taxon>
        <taxon>Bacillati</taxon>
        <taxon>Bacillota</taxon>
        <taxon>Bacilli</taxon>
        <taxon>Bacillales</taxon>
        <taxon>Bacillaceae</taxon>
        <taxon>Salisediminibacterium</taxon>
    </lineage>
</organism>
<dbReference type="Gene3D" id="3.30.300.20">
    <property type="match status" value="1"/>
</dbReference>
<dbReference type="InterPro" id="IPR015946">
    <property type="entry name" value="KH_dom-like_a/b"/>
</dbReference>
<accession>D6XX73</accession>
<keyword evidence="2" id="KW-1185">Reference proteome</keyword>
<protein>
    <submittedName>
        <fullName evidence="1">OsmC family protein</fullName>
    </submittedName>
</protein>
<sequence>MMAKATFKATTQLHEGTKVTAKTRNFTLTIDEPESLGGTDTGMNPVEAVLCALGACQAIVARVYAPKFDISFTDLWLDVEGDLDPDGFMNKADVRPGYSEIRYTMHIKTDAPKDKVDEFVRFVESKCPVGDSLENNVSMKLADVVIES</sequence>
<proteinExistence type="predicted"/>
<dbReference type="PANTHER" id="PTHR35368:SF1">
    <property type="entry name" value="HYDROPEROXIDE REDUCTASE"/>
    <property type="match status" value="1"/>
</dbReference>
<dbReference type="STRING" id="439292.Bsel_0390"/>
<dbReference type="Proteomes" id="UP000000271">
    <property type="component" value="Chromosome"/>
</dbReference>
<name>D6XX73_BACIE</name>
<dbReference type="SUPFAM" id="SSF82784">
    <property type="entry name" value="OsmC-like"/>
    <property type="match status" value="1"/>
</dbReference>
<reference evidence="1" key="1">
    <citation type="submission" date="2009-10" db="EMBL/GenBank/DDBJ databases">
        <title>Complete sequence of Bacillus selenitireducens MLS10.</title>
        <authorList>
            <consortium name="US DOE Joint Genome Institute"/>
            <person name="Lucas S."/>
            <person name="Copeland A."/>
            <person name="Lapidus A."/>
            <person name="Glavina del Rio T."/>
            <person name="Dalin E."/>
            <person name="Tice H."/>
            <person name="Bruce D."/>
            <person name="Goodwin L."/>
            <person name="Pitluck S."/>
            <person name="Sims D."/>
            <person name="Brettin T."/>
            <person name="Detter J.C."/>
            <person name="Han C."/>
            <person name="Larimer F."/>
            <person name="Land M."/>
            <person name="Hauser L."/>
            <person name="Kyrpides N."/>
            <person name="Ovchinnikova G."/>
            <person name="Stolz J."/>
        </authorList>
    </citation>
    <scope>NUCLEOTIDE SEQUENCE [LARGE SCALE GENOMIC DNA]</scope>
    <source>
        <strain evidence="1">MLS10</strain>
    </source>
</reference>
<dbReference type="InterPro" id="IPR036102">
    <property type="entry name" value="OsmC/Ohrsf"/>
</dbReference>
<evidence type="ECO:0000313" key="1">
    <source>
        <dbReference type="EMBL" id="ADH97930.1"/>
    </source>
</evidence>
<evidence type="ECO:0000313" key="2">
    <source>
        <dbReference type="Proteomes" id="UP000000271"/>
    </source>
</evidence>
<dbReference type="eggNOG" id="COG1765">
    <property type="taxonomic scope" value="Bacteria"/>
</dbReference>